<accession>A0ACC0BUI8</accession>
<gene>
    <name evidence="1" type="ORF">M9H77_07207</name>
</gene>
<comment type="caution">
    <text evidence="1">The sequence shown here is derived from an EMBL/GenBank/DDBJ whole genome shotgun (WGS) entry which is preliminary data.</text>
</comment>
<dbReference type="EMBL" id="CM044702">
    <property type="protein sequence ID" value="KAI5676257.1"/>
    <property type="molecule type" value="Genomic_DNA"/>
</dbReference>
<reference evidence="2" key="1">
    <citation type="journal article" date="2023" name="Nat. Plants">
        <title>Single-cell RNA sequencing provides a high-resolution roadmap for understanding the multicellular compartmentation of specialized metabolism.</title>
        <authorList>
            <person name="Sun S."/>
            <person name="Shen X."/>
            <person name="Li Y."/>
            <person name="Li Y."/>
            <person name="Wang S."/>
            <person name="Li R."/>
            <person name="Zhang H."/>
            <person name="Shen G."/>
            <person name="Guo B."/>
            <person name="Wei J."/>
            <person name="Xu J."/>
            <person name="St-Pierre B."/>
            <person name="Chen S."/>
            <person name="Sun C."/>
        </authorList>
    </citation>
    <scope>NUCLEOTIDE SEQUENCE [LARGE SCALE GENOMIC DNA]</scope>
</reference>
<name>A0ACC0BUI8_CATRO</name>
<sequence>MMNTIEAMIMVLMLIKDITLVLTVRMIVMDSGGVEDRRSMEKELGSILEHLSIGLSLNPSSLYYEISLEELKSLLDSYTFQVSLIGDMFIISFEGNIFLLMPSMTNFLSSHFSLGAPLMSSSVMFDPSCYGFGNLDDTSLVGLNIVGFVFEFDSNSLQLVCTITSTRGRRHTMEFEGQGENVGGKLIYRDLTMSFSSNLSSSTLCFPSKS</sequence>
<organism evidence="1 2">
    <name type="scientific">Catharanthus roseus</name>
    <name type="common">Madagascar periwinkle</name>
    <name type="synonym">Vinca rosea</name>
    <dbReference type="NCBI Taxonomy" id="4058"/>
    <lineage>
        <taxon>Eukaryota</taxon>
        <taxon>Viridiplantae</taxon>
        <taxon>Streptophyta</taxon>
        <taxon>Embryophyta</taxon>
        <taxon>Tracheophyta</taxon>
        <taxon>Spermatophyta</taxon>
        <taxon>Magnoliopsida</taxon>
        <taxon>eudicotyledons</taxon>
        <taxon>Gunneridae</taxon>
        <taxon>Pentapetalae</taxon>
        <taxon>asterids</taxon>
        <taxon>lamiids</taxon>
        <taxon>Gentianales</taxon>
        <taxon>Apocynaceae</taxon>
        <taxon>Rauvolfioideae</taxon>
        <taxon>Vinceae</taxon>
        <taxon>Catharanthinae</taxon>
        <taxon>Catharanthus</taxon>
    </lineage>
</organism>
<evidence type="ECO:0000313" key="2">
    <source>
        <dbReference type="Proteomes" id="UP001060085"/>
    </source>
</evidence>
<keyword evidence="2" id="KW-1185">Reference proteome</keyword>
<protein>
    <submittedName>
        <fullName evidence="1">Uncharacterized protein</fullName>
    </submittedName>
</protein>
<evidence type="ECO:0000313" key="1">
    <source>
        <dbReference type="EMBL" id="KAI5676257.1"/>
    </source>
</evidence>
<proteinExistence type="predicted"/>
<dbReference type="Proteomes" id="UP001060085">
    <property type="component" value="Linkage Group LG02"/>
</dbReference>